<keyword evidence="1" id="KW-1133">Transmembrane helix</keyword>
<organism evidence="2 3">
    <name type="scientific">Bacillus oleivorans</name>
    <dbReference type="NCBI Taxonomy" id="1448271"/>
    <lineage>
        <taxon>Bacteria</taxon>
        <taxon>Bacillati</taxon>
        <taxon>Bacillota</taxon>
        <taxon>Bacilli</taxon>
        <taxon>Bacillales</taxon>
        <taxon>Bacillaceae</taxon>
        <taxon>Bacillus</taxon>
    </lineage>
</organism>
<evidence type="ECO:0000313" key="2">
    <source>
        <dbReference type="EMBL" id="SNX68294.1"/>
    </source>
</evidence>
<dbReference type="OrthoDB" id="2412610at2"/>
<dbReference type="Pfam" id="PF09911">
    <property type="entry name" value="DUF2140"/>
    <property type="match status" value="1"/>
</dbReference>
<protein>
    <submittedName>
        <fullName evidence="2">Uncharacterized protein YpmS</fullName>
    </submittedName>
</protein>
<sequence>MKWKPSWKSAFWILVGIEFFIVLVLLIIVNEPVERKHLADTELAEENFIPISVQADKKAINDLIQRYLDEKGSLGPVNYSVYVNNDVELIGTFEVFEEEIDFKMDFSAKVLDNGDLWLEEKSLQVGGLEIPSAYILKFVQKKYSLPEWVSIYPNDHIIYIAISKMELNDGTRLRMKHFNLAENRIEVDLLIPKK</sequence>
<reference evidence="2 3" key="1">
    <citation type="submission" date="2017-08" db="EMBL/GenBank/DDBJ databases">
        <authorList>
            <person name="de Groot N.N."/>
        </authorList>
    </citation>
    <scope>NUCLEOTIDE SEQUENCE [LARGE SCALE GENOMIC DNA]</scope>
    <source>
        <strain evidence="2 3">JC228</strain>
    </source>
</reference>
<dbReference type="Proteomes" id="UP000219546">
    <property type="component" value="Unassembled WGS sequence"/>
</dbReference>
<dbReference type="AlphaFoldDB" id="A0A285CL61"/>
<name>A0A285CL61_9BACI</name>
<proteinExistence type="predicted"/>
<evidence type="ECO:0000256" key="1">
    <source>
        <dbReference type="SAM" id="Phobius"/>
    </source>
</evidence>
<dbReference type="InterPro" id="IPR018672">
    <property type="entry name" value="DUF2140"/>
</dbReference>
<evidence type="ECO:0000313" key="3">
    <source>
        <dbReference type="Proteomes" id="UP000219546"/>
    </source>
</evidence>
<gene>
    <name evidence="2" type="ORF">SAMN05877753_102455</name>
</gene>
<feature type="transmembrane region" description="Helical" evidence="1">
    <location>
        <begin position="12"/>
        <end position="29"/>
    </location>
</feature>
<dbReference type="RefSeq" id="WP_097157637.1">
    <property type="nucleotide sequence ID" value="NZ_JBEPMQ010000001.1"/>
</dbReference>
<keyword evidence="1" id="KW-0472">Membrane</keyword>
<keyword evidence="1" id="KW-0812">Transmembrane</keyword>
<keyword evidence="3" id="KW-1185">Reference proteome</keyword>
<dbReference type="EMBL" id="OAOP01000002">
    <property type="protein sequence ID" value="SNX68294.1"/>
    <property type="molecule type" value="Genomic_DNA"/>
</dbReference>
<accession>A0A285CL61</accession>